<dbReference type="InterPro" id="IPR036691">
    <property type="entry name" value="Endo/exonu/phosph_ase_sf"/>
</dbReference>
<feature type="region of interest" description="Disordered" evidence="2">
    <location>
        <begin position="1"/>
        <end position="76"/>
    </location>
</feature>
<name>A0ABX5RW93_9BURK</name>
<dbReference type="InterPro" id="IPR005135">
    <property type="entry name" value="Endo/exonuclease/phosphatase"/>
</dbReference>
<feature type="domain" description="Endonuclease/exonuclease/phosphatase" evidence="3">
    <location>
        <begin position="447"/>
        <end position="713"/>
    </location>
</feature>
<evidence type="ECO:0000259" key="3">
    <source>
        <dbReference type="Pfam" id="PF03372"/>
    </source>
</evidence>
<dbReference type="InterPro" id="IPR036412">
    <property type="entry name" value="HAD-like_sf"/>
</dbReference>
<dbReference type="Pfam" id="PF03767">
    <property type="entry name" value="Acid_phosphat_B"/>
    <property type="match status" value="1"/>
</dbReference>
<evidence type="ECO:0000313" key="5">
    <source>
        <dbReference type="Proteomes" id="UP000292307"/>
    </source>
</evidence>
<dbReference type="PANTHER" id="PTHR31284">
    <property type="entry name" value="ACID PHOSPHATASE-LIKE PROTEIN"/>
    <property type="match status" value="1"/>
</dbReference>
<proteinExistence type="predicted"/>
<dbReference type="Gene3D" id="3.40.50.1000">
    <property type="entry name" value="HAD superfamily/HAD-like"/>
    <property type="match status" value="1"/>
</dbReference>
<dbReference type="SFLD" id="SFLDG01125">
    <property type="entry name" value="C1.1:_Acid_Phosphatase_Like"/>
    <property type="match status" value="1"/>
</dbReference>
<dbReference type="EMBL" id="CP036401">
    <property type="protein sequence ID" value="QBI02231.1"/>
    <property type="molecule type" value="Genomic_DNA"/>
</dbReference>
<evidence type="ECO:0000256" key="2">
    <source>
        <dbReference type="SAM" id="MobiDB-lite"/>
    </source>
</evidence>
<accession>A0ABX5RW93</accession>
<dbReference type="InterPro" id="IPR005519">
    <property type="entry name" value="Acid_phosphat_B-like"/>
</dbReference>
<reference evidence="4 5" key="1">
    <citation type="submission" date="2019-02" db="EMBL/GenBank/DDBJ databases">
        <title>Draft Genome Sequences of Six Type Strains of the Genus Massilia.</title>
        <authorList>
            <person name="Miess H."/>
            <person name="Frediansyhah A."/>
            <person name="Gross H."/>
        </authorList>
    </citation>
    <scope>NUCLEOTIDE SEQUENCE [LARGE SCALE GENOMIC DNA]</scope>
    <source>
        <strain evidence="4 5">DSM 17472</strain>
    </source>
</reference>
<dbReference type="Gene3D" id="3.60.10.10">
    <property type="entry name" value="Endonuclease/exonuclease/phosphatase"/>
    <property type="match status" value="1"/>
</dbReference>
<gene>
    <name evidence="4" type="ORF">EYF70_16265</name>
</gene>
<evidence type="ECO:0000313" key="4">
    <source>
        <dbReference type="EMBL" id="QBI02231.1"/>
    </source>
</evidence>
<dbReference type="InterPro" id="IPR006423">
    <property type="entry name" value="Lipo_e_P4"/>
</dbReference>
<keyword evidence="1" id="KW-0732">Signal</keyword>
<dbReference type="Pfam" id="PF03372">
    <property type="entry name" value="Exo_endo_phos"/>
    <property type="match status" value="1"/>
</dbReference>
<dbReference type="SFLD" id="SFLDS00003">
    <property type="entry name" value="Haloacid_Dehalogenase"/>
    <property type="match status" value="1"/>
</dbReference>
<organism evidence="4 5">
    <name type="scientific">Pseudoduganella albidiflava</name>
    <dbReference type="NCBI Taxonomy" id="321983"/>
    <lineage>
        <taxon>Bacteria</taxon>
        <taxon>Pseudomonadati</taxon>
        <taxon>Pseudomonadota</taxon>
        <taxon>Betaproteobacteria</taxon>
        <taxon>Burkholderiales</taxon>
        <taxon>Oxalobacteraceae</taxon>
        <taxon>Telluria group</taxon>
        <taxon>Pseudoduganella</taxon>
    </lineage>
</organism>
<sequence>MPTASSAHSVSRASTMAPPAARRDVRLRSVARASSSASPVAASRMAAATKSPGPQSNPPPSSIEAAGTSRSAPVTNSTRRTLRLVNGLIAWLSVALCMVASRAVVSNHHGSTAGSTAGSIAGMSSHPAGAARSTPATCILDISARCPQHPPCSRTTGEPMRPFMPFNLLLAALLPLAASAEPPPVEQRELLGGVLWLQQAPEARLATLSIYRNATGMLKKAIAAPDSAAIEQRGQQAAATVPTAVIVDVDETMLDNSPFEAYMVRSGAAFDEAAWARWIGMRSAVPVPGALEFAKAADKAGARMFYVTNRECFAGENPCKAKADTMANMAKLGFPRADDPEAFLLKGERPDWRTDKTSRRRHVAATHRIVMLVGDDMRDFVSPAQAHALHARDRELTRLAEAEIGRRWFVIPNPMYGSWMERLGTLDGQYAALDTAALPAAERIALATWNMEWLMTTATYDALKATCTAGSPPSHARAIPCNKDRPPLPRRVAADFDALAEVARRIPADVVALQEVDGPEAAATVFRDGWQLACFTSRAHPQKVGFAVRAGIPFACNEEVKALDIDGATRSGADITLHPGTPRAVRLLSIHLKSGCFTGSLADAAPGAPCGALRKQIPVLERWIDARAAENARFAVLGDFNRRLELDAGLPAGPDEAKPDAMFQALSDDQPKGAMLARATAGQAHVRCSPLDRHPPAAIDNILASRSLAALGHLSYARITFDGDTAVRHKFPDHCPAVLTIH</sequence>
<feature type="compositionally biased region" description="Polar residues" evidence="2">
    <location>
        <begin position="1"/>
        <end position="14"/>
    </location>
</feature>
<protein>
    <recommendedName>
        <fullName evidence="3">Endonuclease/exonuclease/phosphatase domain-containing protein</fullName>
    </recommendedName>
</protein>
<dbReference type="InterPro" id="IPR023214">
    <property type="entry name" value="HAD_sf"/>
</dbReference>
<feature type="compositionally biased region" description="Low complexity" evidence="2">
    <location>
        <begin position="28"/>
        <end position="54"/>
    </location>
</feature>
<dbReference type="PANTHER" id="PTHR31284:SF10">
    <property type="entry name" value="ACID PHOSPHATASE-LIKE PROTEIN"/>
    <property type="match status" value="1"/>
</dbReference>
<evidence type="ECO:0000256" key="1">
    <source>
        <dbReference type="ARBA" id="ARBA00022729"/>
    </source>
</evidence>
<dbReference type="Proteomes" id="UP000292307">
    <property type="component" value="Chromosome"/>
</dbReference>
<dbReference type="SUPFAM" id="SSF56219">
    <property type="entry name" value="DNase I-like"/>
    <property type="match status" value="1"/>
</dbReference>
<dbReference type="SUPFAM" id="SSF56784">
    <property type="entry name" value="HAD-like"/>
    <property type="match status" value="1"/>
</dbReference>
<keyword evidence="5" id="KW-1185">Reference proteome</keyword>